<dbReference type="KEGG" id="eme:CEM_274"/>
<dbReference type="FunFam" id="3.20.20.10:FF:000003">
    <property type="entry name" value="Diaminopimelate decarboxylase"/>
    <property type="match status" value="1"/>
</dbReference>
<dbReference type="InterPro" id="IPR000183">
    <property type="entry name" value="Orn/DAP/Arg_de-COase"/>
</dbReference>
<dbReference type="Pfam" id="PF00278">
    <property type="entry name" value="Orn_DAP_Arg_deC"/>
    <property type="match status" value="1"/>
</dbReference>
<evidence type="ECO:0000256" key="1">
    <source>
        <dbReference type="ARBA" id="ARBA00001933"/>
    </source>
</evidence>
<evidence type="ECO:0000256" key="8">
    <source>
        <dbReference type="RuleBase" id="RU003738"/>
    </source>
</evidence>
<dbReference type="Proteomes" id="UP000032420">
    <property type="component" value="Chromosome I"/>
</dbReference>
<protein>
    <recommendedName>
        <fullName evidence="5 6">Diaminopimelate decarboxylase</fullName>
        <shortName evidence="5">DAP decarboxylase</shortName>
        <shortName evidence="5">DAPDC</shortName>
        <ecNumber evidence="5 6">4.1.1.20</ecNumber>
    </recommendedName>
</protein>
<dbReference type="InterPro" id="IPR022643">
    <property type="entry name" value="De-COase2_C"/>
</dbReference>
<dbReference type="Pfam" id="PF02784">
    <property type="entry name" value="Orn_Arg_deC_N"/>
    <property type="match status" value="1"/>
</dbReference>
<name>A0A078KEU1_9GAMM</name>
<feature type="domain" description="Orn/DAP/Arg decarboxylase 2 N-terminal" evidence="10">
    <location>
        <begin position="37"/>
        <end position="285"/>
    </location>
</feature>
<dbReference type="PRINTS" id="PR01179">
    <property type="entry name" value="ODADCRBXLASE"/>
</dbReference>
<dbReference type="GO" id="GO:0030170">
    <property type="term" value="F:pyridoxal phosphate binding"/>
    <property type="evidence" value="ECO:0007669"/>
    <property type="project" value="UniProtKB-UniRule"/>
</dbReference>
<dbReference type="InterPro" id="IPR009006">
    <property type="entry name" value="Ala_racemase/Decarboxylase_C"/>
</dbReference>
<dbReference type="GO" id="GO:0008836">
    <property type="term" value="F:diaminopimelate decarboxylase activity"/>
    <property type="evidence" value="ECO:0007669"/>
    <property type="project" value="UniProtKB-UniRule"/>
</dbReference>
<comment type="function">
    <text evidence="5">Specifically catalyzes the decarboxylation of meso-diaminopimelate (meso-DAP) to L-lysine.</text>
</comment>
<feature type="modified residue" description="N6-(pyridoxal phosphate)lysine" evidence="5 7">
    <location>
        <position position="61"/>
    </location>
</feature>
<dbReference type="SUPFAM" id="SSF50621">
    <property type="entry name" value="Alanine racemase C-terminal domain-like"/>
    <property type="match status" value="1"/>
</dbReference>
<feature type="active site" description="Proton donor" evidence="7">
    <location>
        <position position="354"/>
    </location>
</feature>
<dbReference type="GO" id="GO:0009089">
    <property type="term" value="P:lysine biosynthetic process via diaminopimelate"/>
    <property type="evidence" value="ECO:0007669"/>
    <property type="project" value="UniProtKB-UniRule"/>
</dbReference>
<dbReference type="SUPFAM" id="SSF51419">
    <property type="entry name" value="PLP-binding barrel"/>
    <property type="match status" value="1"/>
</dbReference>
<evidence type="ECO:0000256" key="4">
    <source>
        <dbReference type="ARBA" id="ARBA00023239"/>
    </source>
</evidence>
<feature type="domain" description="Orn/DAP/Arg decarboxylase 2 C-terminal" evidence="9">
    <location>
        <begin position="30"/>
        <end position="380"/>
    </location>
</feature>
<feature type="binding site" evidence="5">
    <location>
        <position position="317"/>
    </location>
    <ligand>
        <name>substrate</name>
    </ligand>
</feature>
<dbReference type="PATRIC" id="fig|1495769.3.peg.254"/>
<dbReference type="HOGENOM" id="CLU_026444_0_0_6"/>
<dbReference type="PANTHER" id="PTHR43727:SF2">
    <property type="entry name" value="GROUP IV DECARBOXYLASE"/>
    <property type="match status" value="1"/>
</dbReference>
<feature type="binding site" evidence="5">
    <location>
        <position position="382"/>
    </location>
    <ligand>
        <name>pyridoxal 5'-phosphate</name>
        <dbReference type="ChEBI" id="CHEBI:597326"/>
    </ligand>
</feature>
<evidence type="ECO:0000259" key="9">
    <source>
        <dbReference type="Pfam" id="PF00278"/>
    </source>
</evidence>
<comment type="cofactor">
    <cofactor evidence="1 5 7 8">
        <name>pyridoxal 5'-phosphate</name>
        <dbReference type="ChEBI" id="CHEBI:597326"/>
    </cofactor>
</comment>
<feature type="binding site" evidence="5">
    <location>
        <begin position="278"/>
        <end position="281"/>
    </location>
    <ligand>
        <name>pyridoxal 5'-phosphate</name>
        <dbReference type="ChEBI" id="CHEBI:597326"/>
    </ligand>
</feature>
<organism evidence="11 12">
    <name type="scientific">Candidatus Johnevansia muelleri</name>
    <dbReference type="NCBI Taxonomy" id="1495769"/>
    <lineage>
        <taxon>Bacteria</taxon>
        <taxon>Pseudomonadati</taxon>
        <taxon>Pseudomonadota</taxon>
        <taxon>Gammaproteobacteria</taxon>
        <taxon>Candidatus Johnevansiales</taxon>
        <taxon>Candidatus Johnevansiaceae</taxon>
        <taxon>Candidatus Johnevansia</taxon>
    </lineage>
</organism>
<dbReference type="EC" id="4.1.1.20" evidence="5 6"/>
<feature type="binding site" evidence="5">
    <location>
        <position position="382"/>
    </location>
    <ligand>
        <name>substrate</name>
    </ligand>
</feature>
<dbReference type="NCBIfam" id="TIGR01048">
    <property type="entry name" value="lysA"/>
    <property type="match status" value="1"/>
</dbReference>
<evidence type="ECO:0000259" key="10">
    <source>
        <dbReference type="Pfam" id="PF02784"/>
    </source>
</evidence>
<feature type="binding site" evidence="5">
    <location>
        <position position="321"/>
    </location>
    <ligand>
        <name>substrate</name>
    </ligand>
</feature>
<comment type="catalytic activity">
    <reaction evidence="5 8">
        <text>meso-2,6-diaminopimelate + H(+) = L-lysine + CO2</text>
        <dbReference type="Rhea" id="RHEA:15101"/>
        <dbReference type="ChEBI" id="CHEBI:15378"/>
        <dbReference type="ChEBI" id="CHEBI:16526"/>
        <dbReference type="ChEBI" id="CHEBI:32551"/>
        <dbReference type="ChEBI" id="CHEBI:57791"/>
        <dbReference type="EC" id="4.1.1.20"/>
    </reaction>
</comment>
<comment type="similarity">
    <text evidence="5">Belongs to the Orn/Lys/Arg decarboxylase class-II family. LysA subfamily.</text>
</comment>
<sequence length="424" mass="47820">MNFFKRCKNGILHIEEISLNTIAKLIGTPCYVYSKNAIINQFIIYQQALKNYPHIICYAIKTNSNLAILNMLSKLGSGFDIVSGGELERVLMAGCDPSKIVFSGVAKRADEIIQALNVNIKCFNVESCSELQRINNIAKSIGKTAKISIRVNPNIDPKTHPYISTGLKDNKFGIPIKQAPLIYAYAKTLNFIKIIGINCHIGSQITNFSPILNTIDHLIELISILKNKQNIKIQHINLGGGLGVDYFNLYPPPIKLYIKKILNKLNNKETVNIPLIIEPGRSIAADAGILLTRIEYIKINEKKKFAIIDAGMNDIIRPSLYNAWQNIDQVDIRIHNDKGFIRKKAYYDIVGPICESSDFVGKSRLLSITEGDYLAIRSAGAYGFVMASNYNTRIRPSEIMVEENEIYLIRKKELLKKLLYYEQF</sequence>
<keyword evidence="4 5" id="KW-0456">Lyase</keyword>
<evidence type="ECO:0000256" key="3">
    <source>
        <dbReference type="ARBA" id="ARBA00022898"/>
    </source>
</evidence>
<dbReference type="HAMAP" id="MF_02120">
    <property type="entry name" value="LysA"/>
    <property type="match status" value="1"/>
</dbReference>
<dbReference type="EMBL" id="LM655252">
    <property type="protein sequence ID" value="CDZ16532.1"/>
    <property type="molecule type" value="Genomic_DNA"/>
</dbReference>
<keyword evidence="5" id="KW-0028">Amino-acid biosynthesis</keyword>
<evidence type="ECO:0000256" key="5">
    <source>
        <dbReference type="HAMAP-Rule" id="MF_02120"/>
    </source>
</evidence>
<dbReference type="Gene3D" id="3.20.20.10">
    <property type="entry name" value="Alanine racemase"/>
    <property type="match status" value="1"/>
</dbReference>
<keyword evidence="3 5" id="KW-0663">Pyridoxal phosphate</keyword>
<dbReference type="InterPro" id="IPR002986">
    <property type="entry name" value="DAP_deCOOHase_LysA"/>
</dbReference>
<dbReference type="Gene3D" id="2.40.37.10">
    <property type="entry name" value="Lyase, Ornithine Decarboxylase, Chain A, domain 1"/>
    <property type="match status" value="1"/>
</dbReference>
<evidence type="ECO:0000256" key="6">
    <source>
        <dbReference type="NCBIfam" id="TIGR01048"/>
    </source>
</evidence>
<feature type="binding site" evidence="5">
    <location>
        <position position="355"/>
    </location>
    <ligand>
        <name>substrate</name>
    </ligand>
</feature>
<evidence type="ECO:0000313" key="11">
    <source>
        <dbReference type="EMBL" id="CDZ16532.1"/>
    </source>
</evidence>
<dbReference type="PRINTS" id="PR01181">
    <property type="entry name" value="DAPDCRBXLASE"/>
</dbReference>
<comment type="subunit">
    <text evidence="5">Homodimer.</text>
</comment>
<dbReference type="PANTHER" id="PTHR43727">
    <property type="entry name" value="DIAMINOPIMELATE DECARBOXYLASE"/>
    <property type="match status" value="1"/>
</dbReference>
<evidence type="ECO:0000256" key="7">
    <source>
        <dbReference type="PIRSR" id="PIRSR600183-50"/>
    </source>
</evidence>
<dbReference type="InterPro" id="IPR022644">
    <property type="entry name" value="De-COase2_N"/>
</dbReference>
<gene>
    <name evidence="5 11" type="primary">lysA</name>
    <name evidence="11" type="ORF">CEM_274</name>
</gene>
<evidence type="ECO:0000313" key="12">
    <source>
        <dbReference type="Proteomes" id="UP000032420"/>
    </source>
</evidence>
<dbReference type="AlphaFoldDB" id="A0A078KEU1"/>
<keyword evidence="12" id="KW-1185">Reference proteome</keyword>
<dbReference type="OrthoDB" id="9802241at2"/>
<comment type="pathway">
    <text evidence="5 8">Amino-acid biosynthesis; L-lysine biosynthesis via DAP pathway; L-lysine from DL-2,6-diaminopimelate: step 1/1.</text>
</comment>
<accession>A0A078KEU1</accession>
<feature type="binding site" evidence="5">
    <location>
        <position position="281"/>
    </location>
    <ligand>
        <name>substrate</name>
    </ligand>
</feature>
<dbReference type="STRING" id="1495769.CEM_274"/>
<evidence type="ECO:0000256" key="2">
    <source>
        <dbReference type="ARBA" id="ARBA00022793"/>
    </source>
</evidence>
<reference evidence="12" key="1">
    <citation type="submission" date="2014-07" db="EMBL/GenBank/DDBJ databases">
        <authorList>
            <person name="Santos-Garcia D."/>
        </authorList>
    </citation>
    <scope>NUCLEOTIDE SEQUENCE [LARGE SCALE GENOMIC DNA]</scope>
</reference>
<keyword evidence="2 5" id="KW-0210">Decarboxylase</keyword>
<proteinExistence type="inferred from homology"/>
<keyword evidence="5 8" id="KW-0457">Lysine biosynthesis</keyword>
<feature type="binding site" evidence="5">
    <location>
        <position position="241"/>
    </location>
    <ligand>
        <name>pyridoxal 5'-phosphate</name>
        <dbReference type="ChEBI" id="CHEBI:597326"/>
    </ligand>
</feature>
<dbReference type="CDD" id="cd06828">
    <property type="entry name" value="PLPDE_III_DapDC"/>
    <property type="match status" value="1"/>
</dbReference>
<dbReference type="UniPathway" id="UPA00034">
    <property type="reaction ID" value="UER00027"/>
</dbReference>
<dbReference type="InterPro" id="IPR029066">
    <property type="entry name" value="PLP-binding_barrel"/>
</dbReference>